<gene>
    <name evidence="5" type="ORF">JY651_33190</name>
</gene>
<dbReference type="Gene3D" id="3.50.50.60">
    <property type="entry name" value="FAD/NAD(P)-binding domain"/>
    <property type="match status" value="1"/>
</dbReference>
<dbReference type="SUPFAM" id="SSF51905">
    <property type="entry name" value="FAD/NAD(P)-binding domain"/>
    <property type="match status" value="1"/>
</dbReference>
<evidence type="ECO:0000313" key="5">
    <source>
        <dbReference type="EMBL" id="QSQ20103.1"/>
    </source>
</evidence>
<dbReference type="Proteomes" id="UP000662747">
    <property type="component" value="Chromosome"/>
</dbReference>
<dbReference type="PANTHER" id="PTHR43747">
    <property type="entry name" value="FAD-BINDING PROTEIN"/>
    <property type="match status" value="1"/>
</dbReference>
<protein>
    <submittedName>
        <fullName evidence="5">Tryptophan 7-halogenase</fullName>
    </submittedName>
</protein>
<feature type="domain" description="FAD dependent oxidoreductase" evidence="4">
    <location>
        <begin position="90"/>
        <end position="262"/>
    </location>
</feature>
<dbReference type="PRINTS" id="PR00420">
    <property type="entry name" value="RNGMNOXGNASE"/>
</dbReference>
<dbReference type="PANTHER" id="PTHR43747:SF1">
    <property type="entry name" value="SLR1998 PROTEIN"/>
    <property type="match status" value="1"/>
</dbReference>
<feature type="domain" description="FAD-dependent oxidoreductase 2 FAD-binding" evidence="3">
    <location>
        <begin position="7"/>
        <end position="38"/>
    </location>
</feature>
<dbReference type="RefSeq" id="WP_206721684.1">
    <property type="nucleotide sequence ID" value="NZ_CP071090.1"/>
</dbReference>
<organism evidence="5 6">
    <name type="scientific">Pyxidicoccus parkwayensis</name>
    <dbReference type="NCBI Taxonomy" id="2813578"/>
    <lineage>
        <taxon>Bacteria</taxon>
        <taxon>Pseudomonadati</taxon>
        <taxon>Myxococcota</taxon>
        <taxon>Myxococcia</taxon>
        <taxon>Myxococcales</taxon>
        <taxon>Cystobacterineae</taxon>
        <taxon>Myxococcaceae</taxon>
        <taxon>Pyxidicoccus</taxon>
    </lineage>
</organism>
<keyword evidence="1" id="KW-0285">Flavoprotein</keyword>
<sequence length="368" mass="39635">MNGPPVDVAIVGGGPAGAAAALTLLGHGRGVLVLEQSRYAPPRFGETVAPPAEPLLRRLDAWTSVSPDMLPCGGVDSAWHADDLVERDTLWVPGGLGWHVERARWDEALIRLAERRGAMLVTGCRVTGVSVVAGGGWRVHAGGTTWHARFLVDATGRRAELARRVGGHPRSAGSEVALAGRWSGAPDRETRLLVEATPGGWWYLAPTPTHRVACLVSDSEALRELRPPPLAWRRELARTRHVRERAPAAAPALRGVRVEWRWLEPCAGTGWLAVGDAASTRDILSGGGMVAALQSGISGAETAEQYLRGAADALSRHVTRERRRFLAHVRQSAAWQLGHRWPAAGYWERRTRAAEAVIRHLEGTAGSS</sequence>
<keyword evidence="2" id="KW-0560">Oxidoreductase</keyword>
<keyword evidence="6" id="KW-1185">Reference proteome</keyword>
<dbReference type="Pfam" id="PF00890">
    <property type="entry name" value="FAD_binding_2"/>
    <property type="match status" value="1"/>
</dbReference>
<dbReference type="EMBL" id="CP071090">
    <property type="protein sequence ID" value="QSQ20103.1"/>
    <property type="molecule type" value="Genomic_DNA"/>
</dbReference>
<evidence type="ECO:0000313" key="6">
    <source>
        <dbReference type="Proteomes" id="UP000662747"/>
    </source>
</evidence>
<evidence type="ECO:0000259" key="3">
    <source>
        <dbReference type="Pfam" id="PF00890"/>
    </source>
</evidence>
<evidence type="ECO:0000256" key="1">
    <source>
        <dbReference type="ARBA" id="ARBA00022630"/>
    </source>
</evidence>
<dbReference type="Pfam" id="PF01266">
    <property type="entry name" value="DAO"/>
    <property type="match status" value="1"/>
</dbReference>
<dbReference type="Gene3D" id="3.30.9.100">
    <property type="match status" value="1"/>
</dbReference>
<dbReference type="InterPro" id="IPR003953">
    <property type="entry name" value="FAD-dep_OxRdtase_2_FAD-bd"/>
</dbReference>
<name>A0ABX7NN66_9BACT</name>
<reference evidence="5 6" key="1">
    <citation type="submission" date="2021-02" db="EMBL/GenBank/DDBJ databases">
        <title>De Novo genome assembly of isolated myxobacteria.</title>
        <authorList>
            <person name="Stevens D.C."/>
        </authorList>
    </citation>
    <scope>NUCLEOTIDE SEQUENCE [LARGE SCALE GENOMIC DNA]</scope>
    <source>
        <strain evidence="6">SCPEA02</strain>
    </source>
</reference>
<proteinExistence type="predicted"/>
<dbReference type="InterPro" id="IPR050816">
    <property type="entry name" value="Flavin-dep_Halogenase_NPB"/>
</dbReference>
<accession>A0ABX7NN66</accession>
<dbReference type="InterPro" id="IPR006076">
    <property type="entry name" value="FAD-dep_OxRdtase"/>
</dbReference>
<evidence type="ECO:0000259" key="4">
    <source>
        <dbReference type="Pfam" id="PF01266"/>
    </source>
</evidence>
<dbReference type="InterPro" id="IPR036188">
    <property type="entry name" value="FAD/NAD-bd_sf"/>
</dbReference>
<evidence type="ECO:0000256" key="2">
    <source>
        <dbReference type="ARBA" id="ARBA00023002"/>
    </source>
</evidence>